<dbReference type="SUPFAM" id="SSF56784">
    <property type="entry name" value="HAD-like"/>
    <property type="match status" value="1"/>
</dbReference>
<dbReference type="InterPro" id="IPR006379">
    <property type="entry name" value="HAD-SF_hydro_IIB"/>
</dbReference>
<name>A0ABT3T871_9GAMM</name>
<dbReference type="Gene3D" id="3.30.980.20">
    <property type="entry name" value="Putative mannosyl-3-phosphoglycerate phosphatase, domain 2"/>
    <property type="match status" value="1"/>
</dbReference>
<dbReference type="SFLD" id="SFLDG01140">
    <property type="entry name" value="C2.B:_Phosphomannomutase_and_P"/>
    <property type="match status" value="1"/>
</dbReference>
<sequence length="273" mass="30277">MLVFSDLDGSLLDHFSYSFEAARPVIDILIKEDIPLILSSSKTFAEIEETRHALNNTHPFIVENGAAVFIPKGYFVHPPGDTVSRGNYLVYETVPGREQWLAVLEKLALQFPGQFKSFHGAGIAGVMAMTGLAEHQAIAASDRAYSEPVHWIGAPEEEERFLHVLRREGATITRGGRFISVSGDCDKGRALDWLREQYRRALSLSRVEDLAIGDSENDRAMLEAAKTALLIRSPVNDFPLLTTSGGIMRSNKMGPAGWSEGVTRWLRTHRISL</sequence>
<accession>A0ABT3T871</accession>
<keyword evidence="3" id="KW-0460">Magnesium</keyword>
<dbReference type="PANTHER" id="PTHR10000">
    <property type="entry name" value="PHOSPHOSERINE PHOSPHATASE"/>
    <property type="match status" value="1"/>
</dbReference>
<dbReference type="SFLD" id="SFLDS00003">
    <property type="entry name" value="Haloacid_Dehalogenase"/>
    <property type="match status" value="1"/>
</dbReference>
<protein>
    <submittedName>
        <fullName evidence="4">HAD-IIB family hydrolase</fullName>
    </submittedName>
</protein>
<evidence type="ECO:0000256" key="3">
    <source>
        <dbReference type="ARBA" id="ARBA00022842"/>
    </source>
</evidence>
<dbReference type="InterPro" id="IPR023214">
    <property type="entry name" value="HAD_sf"/>
</dbReference>
<proteinExistence type="predicted"/>
<dbReference type="Pfam" id="PF08282">
    <property type="entry name" value="Hydrolase_3"/>
    <property type="match status" value="1"/>
</dbReference>
<reference evidence="4" key="1">
    <citation type="submission" date="2019-02" db="EMBL/GenBank/DDBJ databases">
        <authorList>
            <person name="Li S.-H."/>
        </authorList>
    </citation>
    <scope>NUCLEOTIDE SEQUENCE</scope>
    <source>
        <strain evidence="4">IMCC11814</strain>
    </source>
</reference>
<evidence type="ECO:0000313" key="4">
    <source>
        <dbReference type="EMBL" id="MCX2978457.1"/>
    </source>
</evidence>
<evidence type="ECO:0000313" key="5">
    <source>
        <dbReference type="Proteomes" id="UP001143304"/>
    </source>
</evidence>
<dbReference type="InterPro" id="IPR006381">
    <property type="entry name" value="HAD-SF-IIB-MPGP"/>
</dbReference>
<keyword evidence="5" id="KW-1185">Reference proteome</keyword>
<dbReference type="NCBIfam" id="TIGR01486">
    <property type="entry name" value="HAD-SF-IIB-MPGP"/>
    <property type="match status" value="1"/>
</dbReference>
<dbReference type="SFLD" id="SFLDG01142">
    <property type="entry name" value="C2.B.2:_Mannosyl-3-phosphoglyc"/>
    <property type="match status" value="1"/>
</dbReference>
<keyword evidence="2 4" id="KW-0378">Hydrolase</keyword>
<dbReference type="Proteomes" id="UP001143304">
    <property type="component" value="Unassembled WGS sequence"/>
</dbReference>
<dbReference type="GO" id="GO:0016787">
    <property type="term" value="F:hydrolase activity"/>
    <property type="evidence" value="ECO:0007669"/>
    <property type="project" value="UniProtKB-KW"/>
</dbReference>
<dbReference type="InterPro" id="IPR036412">
    <property type="entry name" value="HAD-like_sf"/>
</dbReference>
<dbReference type="PANTHER" id="PTHR10000:SF8">
    <property type="entry name" value="HAD SUPERFAMILY HYDROLASE-LIKE, TYPE 3"/>
    <property type="match status" value="1"/>
</dbReference>
<evidence type="ECO:0000256" key="1">
    <source>
        <dbReference type="ARBA" id="ARBA00022723"/>
    </source>
</evidence>
<gene>
    <name evidence="4" type="ORF">EYC82_13910</name>
</gene>
<organism evidence="4 5">
    <name type="scientific">Candidatus Marimicrobium litorale</name>
    <dbReference type="NCBI Taxonomy" id="2518991"/>
    <lineage>
        <taxon>Bacteria</taxon>
        <taxon>Pseudomonadati</taxon>
        <taxon>Pseudomonadota</taxon>
        <taxon>Gammaproteobacteria</taxon>
        <taxon>Cellvibrionales</taxon>
        <taxon>Halieaceae</taxon>
        <taxon>Marimicrobium</taxon>
    </lineage>
</organism>
<keyword evidence="1" id="KW-0479">Metal-binding</keyword>
<comment type="caution">
    <text evidence="4">The sequence shown here is derived from an EMBL/GenBank/DDBJ whole genome shotgun (WGS) entry which is preliminary data.</text>
</comment>
<dbReference type="EMBL" id="SHNO01000001">
    <property type="protein sequence ID" value="MCX2978457.1"/>
    <property type="molecule type" value="Genomic_DNA"/>
</dbReference>
<dbReference type="NCBIfam" id="TIGR01484">
    <property type="entry name" value="HAD-SF-IIB"/>
    <property type="match status" value="1"/>
</dbReference>
<evidence type="ECO:0000256" key="2">
    <source>
        <dbReference type="ARBA" id="ARBA00022801"/>
    </source>
</evidence>
<dbReference type="Gene3D" id="3.40.50.1000">
    <property type="entry name" value="HAD superfamily/HAD-like"/>
    <property type="match status" value="1"/>
</dbReference>